<feature type="compositionally biased region" description="Gly residues" evidence="1">
    <location>
        <begin position="547"/>
        <end position="563"/>
    </location>
</feature>
<evidence type="ECO:0000256" key="1">
    <source>
        <dbReference type="SAM" id="MobiDB-lite"/>
    </source>
</evidence>
<sequence>MDFPLNGHLQFATPTPSPQNGTGPLPQTQPLPQPPQLSTYLPRALHTPAPIFRAPAHKHAHHLHTIPPREKSTRTLIIDHLLWVHARTRFAQARAELAMTDRTGGSGSPNYAHRERPEHWDEDEEVPSDSDGAAAGGPEQSRNEEEARRDLPLARRLRQRAEALEKVVTGMLKQPPRDYPFPANEPIAPMPPQQPSAAPPVGKHILPNGVRLRLALTTVINDFFSRQPPVHRQMRVQAASAAAPSSTSRSDPGPSALRQTALSSPTSSHMSWLPQSLVPLLSLSSAASSVPISSSPHLSSNPTYQQQLFSVEPRSRVRDMFAVSVNRSTSSSPPFVRCPRHLHRACEICVTPGRTAPPHTRSDHRASVAQGWGISGFSEGAGVGSGLARLGLGGTLLRRGIPPPDEARGPPGAKNTQLAELIPRFLRLSALVALELGREVGTTASAEDIGAKALAPTAEWYLLLAGLLTCAVLEGYLTAGWAGLAPVHVLLGVGLGGAVTPETSPLTTSDESNEFEPDDMPDLPGAVNVLFPTRSVNTSLSGSGYDIAGGAGGGGNPTGGSGSGRSNHQRSDPRVGGGGGEAEFSHEMGQRVARFLDVPAGTPDLSKHMEDLAWRYPVEPVERAALRFCEALARWRGKPELETYKKRPSTLDHPRIPTMPEGGIAGGANAAVRRAIGRYFVIPRTSAADTSTTPVVAASPSNASGTAIPVVDGTGDGRIVVGRKRSHSNSGLAAPAPISGNSAGNRWRERRGYV</sequence>
<dbReference type="AlphaFoldDB" id="A0AAD4Q5I7"/>
<reference evidence="2" key="1">
    <citation type="submission" date="2022-01" db="EMBL/GenBank/DDBJ databases">
        <title>Comparative genomics reveals a dynamic genome evolution in the ectomycorrhizal milk-cap (Lactarius) mushrooms.</title>
        <authorList>
            <consortium name="DOE Joint Genome Institute"/>
            <person name="Lebreton A."/>
            <person name="Tang N."/>
            <person name="Kuo A."/>
            <person name="LaButti K."/>
            <person name="Drula E."/>
            <person name="Barry K."/>
            <person name="Clum A."/>
            <person name="Lipzen A."/>
            <person name="Mousain D."/>
            <person name="Ng V."/>
            <person name="Wang R."/>
            <person name="Wang X."/>
            <person name="Dai Y."/>
            <person name="Henrissat B."/>
            <person name="Grigoriev I.V."/>
            <person name="Guerin-Laguette A."/>
            <person name="Yu F."/>
            <person name="Martin F.M."/>
        </authorList>
    </citation>
    <scope>NUCLEOTIDE SEQUENCE</scope>
    <source>
        <strain evidence="2">QP</strain>
    </source>
</reference>
<name>A0AAD4Q5I7_9AGAM</name>
<dbReference type="EMBL" id="JAKELL010000156">
    <property type="protein sequence ID" value="KAH8979804.1"/>
    <property type="molecule type" value="Genomic_DNA"/>
</dbReference>
<organism evidence="2 3">
    <name type="scientific">Lactarius akahatsu</name>
    <dbReference type="NCBI Taxonomy" id="416441"/>
    <lineage>
        <taxon>Eukaryota</taxon>
        <taxon>Fungi</taxon>
        <taxon>Dikarya</taxon>
        <taxon>Basidiomycota</taxon>
        <taxon>Agaricomycotina</taxon>
        <taxon>Agaricomycetes</taxon>
        <taxon>Russulales</taxon>
        <taxon>Russulaceae</taxon>
        <taxon>Lactarius</taxon>
    </lineage>
</organism>
<comment type="caution">
    <text evidence="2">The sequence shown here is derived from an EMBL/GenBank/DDBJ whole genome shotgun (WGS) entry which is preliminary data.</text>
</comment>
<feature type="region of interest" description="Disordered" evidence="1">
    <location>
        <begin position="100"/>
        <end position="154"/>
    </location>
</feature>
<keyword evidence="3" id="KW-1185">Reference proteome</keyword>
<proteinExistence type="predicted"/>
<gene>
    <name evidence="2" type="ORF">EDB92DRAFT_1902787</name>
</gene>
<dbReference type="Proteomes" id="UP001201163">
    <property type="component" value="Unassembled WGS sequence"/>
</dbReference>
<feature type="compositionally biased region" description="Low complexity" evidence="1">
    <location>
        <begin position="238"/>
        <end position="250"/>
    </location>
</feature>
<evidence type="ECO:0000313" key="2">
    <source>
        <dbReference type="EMBL" id="KAH8979804.1"/>
    </source>
</evidence>
<feature type="compositionally biased region" description="Polar residues" evidence="1">
    <location>
        <begin position="257"/>
        <end position="268"/>
    </location>
</feature>
<protein>
    <submittedName>
        <fullName evidence="2">Uncharacterized protein</fullName>
    </submittedName>
</protein>
<feature type="compositionally biased region" description="Polar residues" evidence="1">
    <location>
        <begin position="12"/>
        <end position="22"/>
    </location>
</feature>
<accession>A0AAD4Q5I7</accession>
<feature type="region of interest" description="Disordered" evidence="1">
    <location>
        <begin position="724"/>
        <end position="754"/>
    </location>
</feature>
<feature type="region of interest" description="Disordered" evidence="1">
    <location>
        <begin position="547"/>
        <end position="583"/>
    </location>
</feature>
<evidence type="ECO:0000313" key="3">
    <source>
        <dbReference type="Proteomes" id="UP001201163"/>
    </source>
</evidence>
<feature type="compositionally biased region" description="Basic and acidic residues" evidence="1">
    <location>
        <begin position="141"/>
        <end position="154"/>
    </location>
</feature>
<feature type="region of interest" description="Disordered" evidence="1">
    <location>
        <begin position="234"/>
        <end position="268"/>
    </location>
</feature>
<feature type="region of interest" description="Disordered" evidence="1">
    <location>
        <begin position="1"/>
        <end position="38"/>
    </location>
</feature>